<dbReference type="GeneID" id="7170638"/>
<dbReference type="eggNOG" id="arCOG05990">
    <property type="taxonomic scope" value="Archaea"/>
</dbReference>
<protein>
    <recommendedName>
        <fullName evidence="3">Alcohol dehydrogenase GroES domain protein</fullName>
    </recommendedName>
</protein>
<dbReference type="EMBL" id="CP001140">
    <property type="protein sequence ID" value="ACL10711.1"/>
    <property type="molecule type" value="Genomic_DNA"/>
</dbReference>
<sequence>MALLRQRSIVFDGTVKLHELPFIEVEHGDILAKTVFVYVGQIERNIMNHNITPPGRIILGASGVVKAIETSGSNTSVTGRYITVSPLSRHGILAYNVNGLLADYVSVKPEHVFEESLNANPYTAVKPFIAHGIELGAEAEGVTLIVGCNITAFSTALFTGRSNGEPILYCRDSTRLAQYLGLNIVSHVSNIPSRINTLVLTEPGADIYYRLLKEITPQKIVVSPFSFTTWIPINHRLEKTVITYKNTIRNTDPGAAENILHELSSFVKIIEIGDIEKTIGLLPPKELGSIIVLK</sequence>
<accession>B8D3N0</accession>
<gene>
    <name evidence="1" type="ordered locus">DKAM_0385</name>
</gene>
<proteinExistence type="predicted"/>
<dbReference type="STRING" id="490899.DKAM_0385"/>
<dbReference type="Proteomes" id="UP000006903">
    <property type="component" value="Chromosome"/>
</dbReference>
<organism evidence="1 2">
    <name type="scientific">Desulfurococcus amylolyticus (strain DSM 18924 / JCM 16383 / VKM B-2413 / 1221n)</name>
    <name type="common">Desulfurococcus kamchatkensis</name>
    <dbReference type="NCBI Taxonomy" id="490899"/>
    <lineage>
        <taxon>Archaea</taxon>
        <taxon>Thermoproteota</taxon>
        <taxon>Thermoprotei</taxon>
        <taxon>Desulfurococcales</taxon>
        <taxon>Desulfurococcaceae</taxon>
        <taxon>Desulfurococcus</taxon>
    </lineage>
</organism>
<evidence type="ECO:0008006" key="3">
    <source>
        <dbReference type="Google" id="ProtNLM"/>
    </source>
</evidence>
<name>B8D3N0_DESA1</name>
<evidence type="ECO:0000313" key="1">
    <source>
        <dbReference type="EMBL" id="ACL10711.1"/>
    </source>
</evidence>
<dbReference type="AlphaFoldDB" id="B8D3N0"/>
<reference evidence="1 2" key="1">
    <citation type="journal article" date="2009" name="J. Bacteriol.">
        <title>Complete genome sequence of the anaerobic, protein-degrading hyperthermophilic crenarchaeon Desulfurococcus kamchatkensis.</title>
        <authorList>
            <person name="Ravin N.V."/>
            <person name="Mardanov A.V."/>
            <person name="Beletsky A.V."/>
            <person name="Kublanov I.V."/>
            <person name="Kolganova T.V."/>
            <person name="Lebedinsky A.V."/>
            <person name="Chernyh N.A."/>
            <person name="Bonch-Osmolovskaya E.A."/>
            <person name="Skryabin K.G."/>
        </authorList>
    </citation>
    <scope>NUCLEOTIDE SEQUENCE [LARGE SCALE GENOMIC DNA]</scope>
    <source>
        <strain evidence="2">DSM 18924 / JCM 16383 / VKM B-2413 / 1221n</strain>
    </source>
</reference>
<dbReference type="RefSeq" id="WP_012608053.1">
    <property type="nucleotide sequence ID" value="NC_011766.1"/>
</dbReference>
<dbReference type="KEGG" id="dka:DKAM_0385"/>
<dbReference type="HOGENOM" id="CLU_951892_0_0_2"/>
<evidence type="ECO:0000313" key="2">
    <source>
        <dbReference type="Proteomes" id="UP000006903"/>
    </source>
</evidence>